<evidence type="ECO:0000313" key="3">
    <source>
        <dbReference type="Proteomes" id="UP000199662"/>
    </source>
</evidence>
<evidence type="ECO:0000256" key="1">
    <source>
        <dbReference type="SAM" id="Phobius"/>
    </source>
</evidence>
<dbReference type="Proteomes" id="UP000199662">
    <property type="component" value="Unassembled WGS sequence"/>
</dbReference>
<dbReference type="RefSeq" id="WP_091833138.1">
    <property type="nucleotide sequence ID" value="NZ_FNZK01000015.1"/>
</dbReference>
<keyword evidence="1" id="KW-0472">Membrane</keyword>
<gene>
    <name evidence="2" type="ORF">SAMN05660742_11581</name>
</gene>
<evidence type="ECO:0000313" key="2">
    <source>
        <dbReference type="EMBL" id="SEJ73759.1"/>
    </source>
</evidence>
<keyword evidence="1" id="KW-1133">Transmembrane helix</keyword>
<protein>
    <submittedName>
        <fullName evidence="2">Uncharacterized protein</fullName>
    </submittedName>
</protein>
<feature type="transmembrane region" description="Helical" evidence="1">
    <location>
        <begin position="21"/>
        <end position="43"/>
    </location>
</feature>
<sequence>MEDIIWKEKIAHRTARRSWELLALIVTFSFLLGAWAWYFFIYIKTPEYALHNIQSAIESHDIGDFRKSVNLDILLPKAYDDLTTDMFKDDKTLPLKTKTLFENFYILIKPMIISGIQDDISQYINTGLWKKNEEKGSILKGQQLGIDFDEFIERSNLRNIQLKQIASIHKNGKTAIAEIKICEEYTKTDFTLRARLEQEANGNWQVVYIENYKDFLNTIQTLQEKDITNYLQSTQTIIDSHNKTGKKQQEKFHNIMQLEHAGLTDLQRLKLQSFIESEVIPDNEARDAELKSVAIPPGAKHLHALRLQVDALTIASWKNFLDGMMQNNQKQLEEAESLHKKALEIDQKVSIIIKHAATSRELTKIL</sequence>
<keyword evidence="3" id="KW-1185">Reference proteome</keyword>
<dbReference type="EMBL" id="FNZK01000015">
    <property type="protein sequence ID" value="SEJ73759.1"/>
    <property type="molecule type" value="Genomic_DNA"/>
</dbReference>
<proteinExistence type="predicted"/>
<keyword evidence="1" id="KW-0812">Transmembrane</keyword>
<name>A0A1H7B7U2_9FIRM</name>
<accession>A0A1H7B7U2</accession>
<dbReference type="AlphaFoldDB" id="A0A1H7B7U2"/>
<reference evidence="3" key="1">
    <citation type="submission" date="2016-10" db="EMBL/GenBank/DDBJ databases">
        <authorList>
            <person name="Varghese N."/>
            <person name="Submissions S."/>
        </authorList>
    </citation>
    <scope>NUCLEOTIDE SEQUENCE [LARGE SCALE GENOMIC DNA]</scope>
    <source>
        <strain evidence="3">DSM 2179</strain>
    </source>
</reference>
<organism evidence="2 3">
    <name type="scientific">Propionispira arboris</name>
    <dbReference type="NCBI Taxonomy" id="84035"/>
    <lineage>
        <taxon>Bacteria</taxon>
        <taxon>Bacillati</taxon>
        <taxon>Bacillota</taxon>
        <taxon>Negativicutes</taxon>
        <taxon>Selenomonadales</taxon>
        <taxon>Selenomonadaceae</taxon>
        <taxon>Propionispira</taxon>
    </lineage>
</organism>